<protein>
    <submittedName>
        <fullName evidence="2">Uncharacterized protein</fullName>
    </submittedName>
</protein>
<comment type="caution">
    <text evidence="2">The sequence shown here is derived from an EMBL/GenBank/DDBJ whole genome shotgun (WGS) entry which is preliminary data.</text>
</comment>
<evidence type="ECO:0000313" key="2">
    <source>
        <dbReference type="EMBL" id="KAH3890817.1"/>
    </source>
</evidence>
<dbReference type="EMBL" id="JAIWYP010000001">
    <property type="protein sequence ID" value="KAH3890817.1"/>
    <property type="molecule type" value="Genomic_DNA"/>
</dbReference>
<keyword evidence="3" id="KW-1185">Reference proteome</keyword>
<reference evidence="2" key="2">
    <citation type="submission" date="2020-11" db="EMBL/GenBank/DDBJ databases">
        <authorList>
            <person name="McCartney M.A."/>
            <person name="Auch B."/>
            <person name="Kono T."/>
            <person name="Mallez S."/>
            <person name="Becker A."/>
            <person name="Gohl D.M."/>
            <person name="Silverstein K.A.T."/>
            <person name="Koren S."/>
            <person name="Bechman K.B."/>
            <person name="Herman A."/>
            <person name="Abrahante J.E."/>
            <person name="Garbe J."/>
        </authorList>
    </citation>
    <scope>NUCLEOTIDE SEQUENCE</scope>
    <source>
        <strain evidence="2">Duluth1</strain>
        <tissue evidence="2">Whole animal</tissue>
    </source>
</reference>
<dbReference type="Proteomes" id="UP000828390">
    <property type="component" value="Unassembled WGS sequence"/>
</dbReference>
<feature type="region of interest" description="Disordered" evidence="1">
    <location>
        <begin position="34"/>
        <end position="55"/>
    </location>
</feature>
<sequence>MCKSWESDEYSNKLEGRKETLVCEGEAFQFTTRDGETTEKTLIGDLKSTQKETDT</sequence>
<evidence type="ECO:0000313" key="3">
    <source>
        <dbReference type="Proteomes" id="UP000828390"/>
    </source>
</evidence>
<name>A0A9D4NCM4_DREPO</name>
<organism evidence="2 3">
    <name type="scientific">Dreissena polymorpha</name>
    <name type="common">Zebra mussel</name>
    <name type="synonym">Mytilus polymorpha</name>
    <dbReference type="NCBI Taxonomy" id="45954"/>
    <lineage>
        <taxon>Eukaryota</taxon>
        <taxon>Metazoa</taxon>
        <taxon>Spiralia</taxon>
        <taxon>Lophotrochozoa</taxon>
        <taxon>Mollusca</taxon>
        <taxon>Bivalvia</taxon>
        <taxon>Autobranchia</taxon>
        <taxon>Heteroconchia</taxon>
        <taxon>Euheterodonta</taxon>
        <taxon>Imparidentia</taxon>
        <taxon>Neoheterodontei</taxon>
        <taxon>Myida</taxon>
        <taxon>Dreissenoidea</taxon>
        <taxon>Dreissenidae</taxon>
        <taxon>Dreissena</taxon>
    </lineage>
</organism>
<reference evidence="2" key="1">
    <citation type="journal article" date="2019" name="bioRxiv">
        <title>The Genome of the Zebra Mussel, Dreissena polymorpha: A Resource for Invasive Species Research.</title>
        <authorList>
            <person name="McCartney M.A."/>
            <person name="Auch B."/>
            <person name="Kono T."/>
            <person name="Mallez S."/>
            <person name="Zhang Y."/>
            <person name="Obille A."/>
            <person name="Becker A."/>
            <person name="Abrahante J.E."/>
            <person name="Garbe J."/>
            <person name="Badalamenti J.P."/>
            <person name="Herman A."/>
            <person name="Mangelson H."/>
            <person name="Liachko I."/>
            <person name="Sullivan S."/>
            <person name="Sone E.D."/>
            <person name="Koren S."/>
            <person name="Silverstein K.A.T."/>
            <person name="Beckman K.B."/>
            <person name="Gohl D.M."/>
        </authorList>
    </citation>
    <scope>NUCLEOTIDE SEQUENCE</scope>
    <source>
        <strain evidence="2">Duluth1</strain>
        <tissue evidence="2">Whole animal</tissue>
    </source>
</reference>
<dbReference type="AlphaFoldDB" id="A0A9D4NCM4"/>
<proteinExistence type="predicted"/>
<accession>A0A9D4NCM4</accession>
<evidence type="ECO:0000256" key="1">
    <source>
        <dbReference type="SAM" id="MobiDB-lite"/>
    </source>
</evidence>
<gene>
    <name evidence="2" type="ORF">DPMN_014906</name>
</gene>